<accession>A0A1F5WRT1</accession>
<feature type="compositionally biased region" description="Basic and acidic residues" evidence="1">
    <location>
        <begin position="1"/>
        <end position="17"/>
    </location>
</feature>
<proteinExistence type="predicted"/>
<dbReference type="EMBL" id="MFHT01000001">
    <property type="protein sequence ID" value="OGF78369.1"/>
    <property type="molecule type" value="Genomic_DNA"/>
</dbReference>
<dbReference type="AlphaFoldDB" id="A0A1F5WRT1"/>
<dbReference type="Proteomes" id="UP000177723">
    <property type="component" value="Unassembled WGS sequence"/>
</dbReference>
<dbReference type="PANTHER" id="PTHR40069">
    <property type="entry name" value="YWBE PROTEIN"/>
    <property type="match status" value="1"/>
</dbReference>
<evidence type="ECO:0000313" key="3">
    <source>
        <dbReference type="Proteomes" id="UP000177723"/>
    </source>
</evidence>
<dbReference type="NCBIfam" id="TIGR03833">
    <property type="entry name" value="YwbE family protein"/>
    <property type="match status" value="1"/>
</dbReference>
<evidence type="ECO:0000313" key="2">
    <source>
        <dbReference type="EMBL" id="OGF78369.1"/>
    </source>
</evidence>
<reference evidence="2 3" key="1">
    <citation type="journal article" date="2016" name="Nat. Commun.">
        <title>Thousands of microbial genomes shed light on interconnected biogeochemical processes in an aquifer system.</title>
        <authorList>
            <person name="Anantharaman K."/>
            <person name="Brown C.T."/>
            <person name="Hug L.A."/>
            <person name="Sharon I."/>
            <person name="Castelle C.J."/>
            <person name="Probst A.J."/>
            <person name="Thomas B.C."/>
            <person name="Singh A."/>
            <person name="Wilkins M.J."/>
            <person name="Karaoz U."/>
            <person name="Brodie E.L."/>
            <person name="Williams K.H."/>
            <person name="Hubbard S.S."/>
            <person name="Banfield J.F."/>
        </authorList>
    </citation>
    <scope>NUCLEOTIDE SEQUENCE [LARGE SCALE GENOMIC DNA]</scope>
</reference>
<feature type="region of interest" description="Disordered" evidence="1">
    <location>
        <begin position="1"/>
        <end position="20"/>
    </location>
</feature>
<evidence type="ECO:0000256" key="1">
    <source>
        <dbReference type="SAM" id="MobiDB-lite"/>
    </source>
</evidence>
<protein>
    <recommendedName>
        <fullName evidence="4">YwbE family protein</fullName>
    </recommendedName>
</protein>
<gene>
    <name evidence="2" type="ORF">A3F23_02020</name>
</gene>
<name>A0A1F5WRT1_9BACT</name>
<evidence type="ECO:0008006" key="4">
    <source>
        <dbReference type="Google" id="ProtNLM"/>
    </source>
</evidence>
<dbReference type="PANTHER" id="PTHR40069:SF1">
    <property type="entry name" value="YWBE PROTEIN"/>
    <property type="match status" value="1"/>
</dbReference>
<comment type="caution">
    <text evidence="2">The sequence shown here is derived from an EMBL/GenBank/DDBJ whole genome shotgun (WGS) entry which is preliminary data.</text>
</comment>
<dbReference type="InterPro" id="IPR019240">
    <property type="entry name" value="DUF2196"/>
</dbReference>
<organism evidence="2 3">
    <name type="scientific">Candidatus Giovannonibacteria bacterium RIFCSPHIGHO2_12_FULL_43_15</name>
    <dbReference type="NCBI Taxonomy" id="1798341"/>
    <lineage>
        <taxon>Bacteria</taxon>
        <taxon>Candidatus Giovannoniibacteriota</taxon>
    </lineage>
</organism>
<dbReference type="Pfam" id="PF09962">
    <property type="entry name" value="DUF2196"/>
    <property type="match status" value="1"/>
</dbReference>
<sequence>MRENNHDNPKPPSKSEIKPGSAVWVIEKENYGTDKYKQGIVKDVLSPGGLHPRGIKVRLMDGTIGRVQWLAE</sequence>